<dbReference type="GO" id="GO:0043743">
    <property type="term" value="F:LPPG:FO 2-phospho-L-lactate transferase activity"/>
    <property type="evidence" value="ECO:0007669"/>
    <property type="project" value="InterPro"/>
</dbReference>
<dbReference type="InterPro" id="IPR038136">
    <property type="entry name" value="CofD-like_dom_sf"/>
</dbReference>
<sequence>MEIRHLTASKWDTTLSRQIAGFVKSTPPGIPTTDVESPGSSVFDLPTGTQIRQPTGEHTPVTGGIHAREPVPDNSPTFIVISGGTGCNSICSAFGNACYVLPVSDDGGSSSEIIRVIGGPSIGDIRSRLIRLIPPAPASSSLDAIRTLLSYRLPARCTEREAREEWREIVEGRSVLSRAYVGFLVHFESEVLKRAHKGFSFLNGSIGNYFLSAAQEFFRSLPSAIFLFSSITNSQANILPVIVTNHTVTIAAELVNGNRLVGQCEISHPVRTPIPDIGVTVEEPWSPVDTMGEKMGKPHNVLFEAAGKDDYQPLDARISSNLVSIFDP</sequence>
<evidence type="ECO:0000313" key="2">
    <source>
        <dbReference type="Proteomes" id="UP001212997"/>
    </source>
</evidence>
<gene>
    <name evidence="1" type="ORF">NLI96_g12313</name>
</gene>
<dbReference type="PANTHER" id="PTHR31240">
    <property type="entry name" value="MATERNAL EFFECT EMBRYO ARREST 18"/>
    <property type="match status" value="1"/>
</dbReference>
<accession>A0AAD5UQ88</accession>
<dbReference type="Proteomes" id="UP001212997">
    <property type="component" value="Unassembled WGS sequence"/>
</dbReference>
<evidence type="ECO:0000313" key="1">
    <source>
        <dbReference type="EMBL" id="KAJ3474689.1"/>
    </source>
</evidence>
<dbReference type="Gene3D" id="3.40.50.10680">
    <property type="entry name" value="CofD-like domains"/>
    <property type="match status" value="1"/>
</dbReference>
<proteinExistence type="predicted"/>
<name>A0AAD5UQ88_9APHY</name>
<dbReference type="Pfam" id="PF01933">
    <property type="entry name" value="CofD"/>
    <property type="match status" value="1"/>
</dbReference>
<dbReference type="EMBL" id="JANAWD010001002">
    <property type="protein sequence ID" value="KAJ3474689.1"/>
    <property type="molecule type" value="Genomic_DNA"/>
</dbReference>
<protein>
    <submittedName>
        <fullName evidence="1">Uncharacterized protein</fullName>
    </submittedName>
</protein>
<dbReference type="InterPro" id="IPR002882">
    <property type="entry name" value="CofD"/>
</dbReference>
<dbReference type="SUPFAM" id="SSF142338">
    <property type="entry name" value="CofD-like"/>
    <property type="match status" value="1"/>
</dbReference>
<dbReference type="AlphaFoldDB" id="A0AAD5UQ88"/>
<dbReference type="PANTHER" id="PTHR31240:SF0">
    <property type="entry name" value="MATERNAL EFFECT EMBRYO ARREST 18"/>
    <property type="match status" value="1"/>
</dbReference>
<comment type="caution">
    <text evidence="1">The sequence shown here is derived from an EMBL/GenBank/DDBJ whole genome shotgun (WGS) entry which is preliminary data.</text>
</comment>
<keyword evidence="2" id="KW-1185">Reference proteome</keyword>
<reference evidence="1" key="1">
    <citation type="submission" date="2022-07" db="EMBL/GenBank/DDBJ databases">
        <title>Genome Sequence of Physisporinus lineatus.</title>
        <authorList>
            <person name="Buettner E."/>
        </authorList>
    </citation>
    <scope>NUCLEOTIDE SEQUENCE</scope>
    <source>
        <strain evidence="1">VT162</strain>
    </source>
</reference>
<organism evidence="1 2">
    <name type="scientific">Meripilus lineatus</name>
    <dbReference type="NCBI Taxonomy" id="2056292"/>
    <lineage>
        <taxon>Eukaryota</taxon>
        <taxon>Fungi</taxon>
        <taxon>Dikarya</taxon>
        <taxon>Basidiomycota</taxon>
        <taxon>Agaricomycotina</taxon>
        <taxon>Agaricomycetes</taxon>
        <taxon>Polyporales</taxon>
        <taxon>Meripilaceae</taxon>
        <taxon>Meripilus</taxon>
    </lineage>
</organism>